<evidence type="ECO:0000256" key="1">
    <source>
        <dbReference type="ARBA" id="ARBA00005094"/>
    </source>
</evidence>
<evidence type="ECO:0000256" key="2">
    <source>
        <dbReference type="ARBA" id="ARBA00006825"/>
    </source>
</evidence>
<evidence type="ECO:0000256" key="5">
    <source>
        <dbReference type="ARBA" id="ARBA00023002"/>
    </source>
</evidence>
<dbReference type="EMBL" id="JAXAFO010000028">
    <property type="protein sequence ID" value="MDX6850651.1"/>
    <property type="molecule type" value="Genomic_DNA"/>
</dbReference>
<feature type="binding site" evidence="9">
    <location>
        <position position="214"/>
    </location>
    <ligand>
        <name>NADPH</name>
        <dbReference type="ChEBI" id="CHEBI:57783"/>
    </ligand>
</feature>
<feature type="domain" description="DXP reductoisomerase C-terminal" evidence="12">
    <location>
        <begin position="270"/>
        <end position="386"/>
    </location>
</feature>
<dbReference type="NCBIfam" id="NF009114">
    <property type="entry name" value="PRK12464.1"/>
    <property type="match status" value="1"/>
</dbReference>
<feature type="binding site" evidence="9">
    <location>
        <position position="221"/>
    </location>
    <ligand>
        <name>1-deoxy-D-xylulose 5-phosphate</name>
        <dbReference type="ChEBI" id="CHEBI:57792"/>
    </ligand>
</feature>
<feature type="binding site" evidence="9">
    <location>
        <position position="151"/>
    </location>
    <ligand>
        <name>1-deoxy-D-xylulose 5-phosphate</name>
        <dbReference type="ChEBI" id="CHEBI:57792"/>
    </ligand>
</feature>
<feature type="binding site" evidence="9">
    <location>
        <position position="11"/>
    </location>
    <ligand>
        <name>NADPH</name>
        <dbReference type="ChEBI" id="CHEBI:57783"/>
    </ligand>
</feature>
<dbReference type="InterPro" id="IPR013512">
    <property type="entry name" value="DXP_reductoisomerase_N"/>
</dbReference>
<dbReference type="Gene3D" id="1.10.1740.10">
    <property type="match status" value="1"/>
</dbReference>
<evidence type="ECO:0000259" key="10">
    <source>
        <dbReference type="Pfam" id="PF02670"/>
    </source>
</evidence>
<dbReference type="NCBIfam" id="NF003938">
    <property type="entry name" value="PRK05447.1-1"/>
    <property type="match status" value="1"/>
</dbReference>
<comment type="cofactor">
    <cofactor evidence="9">
        <name>Mg(2+)</name>
        <dbReference type="ChEBI" id="CHEBI:18420"/>
    </cofactor>
    <cofactor evidence="9">
        <name>Mn(2+)</name>
        <dbReference type="ChEBI" id="CHEBI:29035"/>
    </cofactor>
</comment>
<evidence type="ECO:0000259" key="11">
    <source>
        <dbReference type="Pfam" id="PF08436"/>
    </source>
</evidence>
<feature type="binding site" evidence="9">
    <location>
        <position position="12"/>
    </location>
    <ligand>
        <name>NADPH</name>
        <dbReference type="ChEBI" id="CHEBI:57783"/>
    </ligand>
</feature>
<protein>
    <recommendedName>
        <fullName evidence="9">1-deoxy-D-xylulose 5-phosphate reductoisomerase</fullName>
        <shortName evidence="9">DXP reductoisomerase</shortName>
        <ecNumber evidence="9">1.1.1.267</ecNumber>
    </recommendedName>
    <alternativeName>
        <fullName evidence="9">1-deoxyxylulose-5-phosphate reductoisomerase</fullName>
    </alternativeName>
    <alternativeName>
        <fullName evidence="9">2-C-methyl-D-erythritol 4-phosphate synthase</fullName>
    </alternativeName>
</protein>
<evidence type="ECO:0000313" key="13">
    <source>
        <dbReference type="EMBL" id="MDX6850651.1"/>
    </source>
</evidence>
<dbReference type="InterPro" id="IPR026877">
    <property type="entry name" value="DXPR_C"/>
</dbReference>
<feature type="binding site" evidence="9">
    <location>
        <position position="10"/>
    </location>
    <ligand>
        <name>NADPH</name>
        <dbReference type="ChEBI" id="CHEBI:57783"/>
    </ligand>
</feature>
<dbReference type="InterPro" id="IPR003821">
    <property type="entry name" value="DXP_reductoisomerase"/>
</dbReference>
<evidence type="ECO:0000256" key="4">
    <source>
        <dbReference type="ARBA" id="ARBA00022857"/>
    </source>
</evidence>
<evidence type="ECO:0000256" key="9">
    <source>
        <dbReference type="HAMAP-Rule" id="MF_00183"/>
    </source>
</evidence>
<keyword evidence="6 9" id="KW-0464">Manganese</keyword>
<dbReference type="GO" id="GO:0030604">
    <property type="term" value="F:1-deoxy-D-xylulose-5-phosphate reductoisomerase activity"/>
    <property type="evidence" value="ECO:0007669"/>
    <property type="project" value="UniProtKB-EC"/>
</dbReference>
<gene>
    <name evidence="13" type="primary">ispC</name>
    <name evidence="9" type="synonym">dxr</name>
    <name evidence="13" type="ORF">SCD92_14860</name>
</gene>
<evidence type="ECO:0000256" key="3">
    <source>
        <dbReference type="ARBA" id="ARBA00022723"/>
    </source>
</evidence>
<comment type="function">
    <text evidence="9">Catalyzes the NADPH-dependent rearrangement and reduction of 1-deoxy-D-xylulose-5-phosphate (DXP) to 2-C-methyl-D-erythritol 4-phosphate (MEP).</text>
</comment>
<feature type="binding site" evidence="9">
    <location>
        <position position="150"/>
    </location>
    <ligand>
        <name>Mn(2+)</name>
        <dbReference type="ChEBI" id="CHEBI:29035"/>
    </ligand>
</feature>
<dbReference type="Pfam" id="PF08436">
    <property type="entry name" value="DXP_redisom_C"/>
    <property type="match status" value="1"/>
</dbReference>
<dbReference type="EC" id="1.1.1.267" evidence="9"/>
<name>A0ABU4S0H3_9GAMM</name>
<evidence type="ECO:0000259" key="12">
    <source>
        <dbReference type="Pfam" id="PF13288"/>
    </source>
</evidence>
<dbReference type="PIRSF" id="PIRSF006205">
    <property type="entry name" value="Dxp_reductismrs"/>
    <property type="match status" value="1"/>
</dbReference>
<feature type="binding site" evidence="9">
    <location>
        <position position="152"/>
    </location>
    <ligand>
        <name>Mn(2+)</name>
        <dbReference type="ChEBI" id="CHEBI:29035"/>
    </ligand>
</feature>
<dbReference type="NCBIfam" id="TIGR00243">
    <property type="entry name" value="Dxr"/>
    <property type="match status" value="1"/>
</dbReference>
<feature type="domain" description="1-deoxy-D-xylulose 5-phosphate reductoisomerase C-terminal" evidence="11">
    <location>
        <begin position="146"/>
        <end position="238"/>
    </location>
</feature>
<proteinExistence type="inferred from homology"/>
<dbReference type="Proteomes" id="UP001273505">
    <property type="component" value="Unassembled WGS sequence"/>
</dbReference>
<feature type="binding site" evidence="9">
    <location>
        <position position="125"/>
    </location>
    <ligand>
        <name>1-deoxy-D-xylulose 5-phosphate</name>
        <dbReference type="ChEBI" id="CHEBI:57792"/>
    </ligand>
</feature>
<dbReference type="PANTHER" id="PTHR30525:SF0">
    <property type="entry name" value="1-DEOXY-D-XYLULOSE 5-PHOSPHATE REDUCTOISOMERASE, CHLOROPLASTIC"/>
    <property type="match status" value="1"/>
</dbReference>
<keyword evidence="14" id="KW-1185">Reference proteome</keyword>
<dbReference type="InterPro" id="IPR036169">
    <property type="entry name" value="DXPR_C_sf"/>
</dbReference>
<dbReference type="InterPro" id="IPR013644">
    <property type="entry name" value="DXP_reductoisomerase_C"/>
</dbReference>
<comment type="caution">
    <text evidence="9">Lacks conserved residue(s) required for the propagation of feature annotation.</text>
</comment>
<sequence>MQRVSILGSTGSIGVSTLDVLARHRDRFEVFALTAASRWQTLRDQCLEYGPRYAVMSDPRAAEQLRHALHEAHSAVEVLSGPAALEQVAACAEVDCVMAAIVGAAGLLPTFAAVKAGKRVLLANKEVLVMAGNLFMAEAKRSGAQVLPIDSEHNAIFQCLPLTVSLGQGIALPQLGVSKIILTASGGPFRDLPVAQLGQVTPEQACNHPNWDMGPKISVDSATMMNKGLEFIEACWLFNASASDVEVVIHPQSVIHSMVEYVDGSVLAQLGNPDMRTPIAHALGMPERLVSGVERLNLVANARLDFEALDEERFPCMALARQVAQAGGTMPAALNAANEEAVAAFLANRLRFNDIARVIARVLEKFDSTEPADLAVVQSADACSRRRAQEVIEHLGGKQ</sequence>
<feature type="binding site" evidence="9">
    <location>
        <position position="230"/>
    </location>
    <ligand>
        <name>Mn(2+)</name>
        <dbReference type="ChEBI" id="CHEBI:29035"/>
    </ligand>
</feature>
<dbReference type="HAMAP" id="MF_00183">
    <property type="entry name" value="DXP_reductoisom"/>
    <property type="match status" value="1"/>
</dbReference>
<feature type="binding site" evidence="9">
    <location>
        <position position="226"/>
    </location>
    <ligand>
        <name>1-deoxy-D-xylulose 5-phosphate</name>
        <dbReference type="ChEBI" id="CHEBI:57792"/>
    </ligand>
</feature>
<keyword evidence="7 9" id="KW-0414">Isoprene biosynthesis</keyword>
<comment type="catalytic activity">
    <reaction evidence="8">
        <text>2-C-methyl-D-erythritol 4-phosphate + NADP(+) = 1-deoxy-D-xylulose 5-phosphate + NADPH + H(+)</text>
        <dbReference type="Rhea" id="RHEA:13717"/>
        <dbReference type="ChEBI" id="CHEBI:15378"/>
        <dbReference type="ChEBI" id="CHEBI:57783"/>
        <dbReference type="ChEBI" id="CHEBI:57792"/>
        <dbReference type="ChEBI" id="CHEBI:58262"/>
        <dbReference type="ChEBI" id="CHEBI:58349"/>
        <dbReference type="EC" id="1.1.1.267"/>
    </reaction>
    <physiologicalReaction direction="right-to-left" evidence="8">
        <dbReference type="Rhea" id="RHEA:13719"/>
    </physiologicalReaction>
</comment>
<comment type="pathway">
    <text evidence="1 9">Isoprenoid biosynthesis; isopentenyl diphosphate biosynthesis via DXP pathway; isopentenyl diphosphate from 1-deoxy-D-xylulose 5-phosphate: step 1/6.</text>
</comment>
<evidence type="ECO:0000256" key="8">
    <source>
        <dbReference type="ARBA" id="ARBA00048543"/>
    </source>
</evidence>
<accession>A0ABU4S0H3</accession>
<dbReference type="RefSeq" id="WP_302722006.1">
    <property type="nucleotide sequence ID" value="NZ_JAULRU010000418.1"/>
</dbReference>
<organism evidence="13 14">
    <name type="scientific">Gilvimarinus gilvus</name>
    <dbReference type="NCBI Taxonomy" id="3058038"/>
    <lineage>
        <taxon>Bacteria</taxon>
        <taxon>Pseudomonadati</taxon>
        <taxon>Pseudomonadota</taxon>
        <taxon>Gammaproteobacteria</taxon>
        <taxon>Cellvibrionales</taxon>
        <taxon>Cellvibrionaceae</taxon>
        <taxon>Gilvimarinus</taxon>
    </lineage>
</organism>
<evidence type="ECO:0000256" key="7">
    <source>
        <dbReference type="ARBA" id="ARBA00023229"/>
    </source>
</evidence>
<dbReference type="Pfam" id="PF02670">
    <property type="entry name" value="DXP_reductoisom"/>
    <property type="match status" value="1"/>
</dbReference>
<dbReference type="SUPFAM" id="SSF51735">
    <property type="entry name" value="NAD(P)-binding Rossmann-fold domains"/>
    <property type="match status" value="1"/>
</dbReference>
<feature type="binding site" evidence="9">
    <location>
        <position position="185"/>
    </location>
    <ligand>
        <name>1-deoxy-D-xylulose 5-phosphate</name>
        <dbReference type="ChEBI" id="CHEBI:57792"/>
    </ligand>
</feature>
<feature type="binding site" evidence="9">
    <location>
        <position position="230"/>
    </location>
    <ligand>
        <name>1-deoxy-D-xylulose 5-phosphate</name>
        <dbReference type="ChEBI" id="CHEBI:57792"/>
    </ligand>
</feature>
<dbReference type="Pfam" id="PF13288">
    <property type="entry name" value="DXPR_C"/>
    <property type="match status" value="1"/>
</dbReference>
<keyword evidence="4 9" id="KW-0521">NADP</keyword>
<keyword evidence="9" id="KW-0460">Magnesium</keyword>
<feature type="binding site" evidence="9">
    <location>
        <position position="36"/>
    </location>
    <ligand>
        <name>NADPH</name>
        <dbReference type="ChEBI" id="CHEBI:57783"/>
    </ligand>
</feature>
<dbReference type="InterPro" id="IPR036291">
    <property type="entry name" value="NAD(P)-bd_dom_sf"/>
</dbReference>
<feature type="binding site" evidence="9">
    <location>
        <position position="208"/>
    </location>
    <ligand>
        <name>1-deoxy-D-xylulose 5-phosphate</name>
        <dbReference type="ChEBI" id="CHEBI:57792"/>
    </ligand>
</feature>
<feature type="binding site" evidence="9">
    <location>
        <position position="152"/>
    </location>
    <ligand>
        <name>1-deoxy-D-xylulose 5-phosphate</name>
        <dbReference type="ChEBI" id="CHEBI:57792"/>
    </ligand>
</feature>
<keyword evidence="5 9" id="KW-0560">Oxidoreductase</keyword>
<comment type="caution">
    <text evidence="13">The sequence shown here is derived from an EMBL/GenBank/DDBJ whole genome shotgun (WGS) entry which is preliminary data.</text>
</comment>
<keyword evidence="3 9" id="KW-0479">Metal-binding</keyword>
<dbReference type="SUPFAM" id="SSF55347">
    <property type="entry name" value="Glyceraldehyde-3-phosphate dehydrogenase-like, C-terminal domain"/>
    <property type="match status" value="1"/>
</dbReference>
<dbReference type="SUPFAM" id="SSF69055">
    <property type="entry name" value="1-deoxy-D-xylulose-5-phosphate reductoisomerase, C-terminal domain"/>
    <property type="match status" value="1"/>
</dbReference>
<evidence type="ECO:0000313" key="14">
    <source>
        <dbReference type="Proteomes" id="UP001273505"/>
    </source>
</evidence>
<feature type="binding site" evidence="9">
    <location>
        <position position="13"/>
    </location>
    <ligand>
        <name>NADPH</name>
        <dbReference type="ChEBI" id="CHEBI:57783"/>
    </ligand>
</feature>
<feature type="domain" description="1-deoxy-D-xylulose 5-phosphate reductoisomerase N-terminal" evidence="10">
    <location>
        <begin position="4"/>
        <end position="132"/>
    </location>
</feature>
<feature type="binding site" evidence="9">
    <location>
        <position position="124"/>
    </location>
    <ligand>
        <name>NADPH</name>
        <dbReference type="ChEBI" id="CHEBI:57783"/>
    </ligand>
</feature>
<dbReference type="Gene3D" id="3.40.50.720">
    <property type="entry name" value="NAD(P)-binding Rossmann-like Domain"/>
    <property type="match status" value="1"/>
</dbReference>
<evidence type="ECO:0000256" key="6">
    <source>
        <dbReference type="ARBA" id="ARBA00023211"/>
    </source>
</evidence>
<feature type="binding site" evidence="9">
    <location>
        <position position="126"/>
    </location>
    <ligand>
        <name>NADPH</name>
        <dbReference type="ChEBI" id="CHEBI:57783"/>
    </ligand>
</feature>
<reference evidence="13 14" key="1">
    <citation type="submission" date="2023-11" db="EMBL/GenBank/DDBJ databases">
        <title>Gilvimarinus fulvus sp. nov., isolated from the surface of Kelp.</title>
        <authorList>
            <person name="Sun Y.Y."/>
            <person name="Gong Y."/>
            <person name="Du Z.J."/>
        </authorList>
    </citation>
    <scope>NUCLEOTIDE SEQUENCE [LARGE SCALE GENOMIC DNA]</scope>
    <source>
        <strain evidence="13 14">SDUM040013</strain>
    </source>
</reference>
<feature type="binding site" evidence="9">
    <location>
        <position position="227"/>
    </location>
    <ligand>
        <name>1-deoxy-D-xylulose 5-phosphate</name>
        <dbReference type="ChEBI" id="CHEBI:57792"/>
    </ligand>
</feature>
<dbReference type="PANTHER" id="PTHR30525">
    <property type="entry name" value="1-DEOXY-D-XYLULOSE 5-PHOSPHATE REDUCTOISOMERASE"/>
    <property type="match status" value="1"/>
</dbReference>
<comment type="similarity">
    <text evidence="2 9">Belongs to the DXR family.</text>
</comment>